<dbReference type="GO" id="GO:0016853">
    <property type="term" value="F:isomerase activity"/>
    <property type="evidence" value="ECO:0007669"/>
    <property type="project" value="UniProtKB-KW"/>
</dbReference>
<dbReference type="PROSITE" id="PS51349">
    <property type="entry name" value="FMN_HYDROXY_ACID_DH_2"/>
    <property type="match status" value="1"/>
</dbReference>
<keyword evidence="17" id="KW-0413">Isomerase</keyword>
<dbReference type="OrthoDB" id="9770452at2"/>
<dbReference type="InterPro" id="IPR013785">
    <property type="entry name" value="Aldolase_TIM"/>
</dbReference>
<gene>
    <name evidence="17" type="ORF">SAMN05421503_3198</name>
</gene>
<protein>
    <recommendedName>
        <fullName evidence="8">L-lactate oxidase</fullName>
        <ecNumber evidence="3">1.1.3.15</ecNumber>
    </recommendedName>
    <alternativeName>
        <fullName evidence="13">(S)-2-hydroxy-acid oxidase</fullName>
    </alternativeName>
</protein>
<feature type="binding site" evidence="15">
    <location>
        <position position="272"/>
    </location>
    <ligand>
        <name>glyoxylate</name>
        <dbReference type="ChEBI" id="CHEBI:36655"/>
    </ligand>
</feature>
<evidence type="ECO:0000256" key="9">
    <source>
        <dbReference type="ARBA" id="ARBA00048754"/>
    </source>
</evidence>
<evidence type="ECO:0000256" key="11">
    <source>
        <dbReference type="ARBA" id="ARBA00050773"/>
    </source>
</evidence>
<dbReference type="SUPFAM" id="SSF51395">
    <property type="entry name" value="FMN-linked oxidoreductases"/>
    <property type="match status" value="1"/>
</dbReference>
<evidence type="ECO:0000256" key="8">
    <source>
        <dbReference type="ARBA" id="ARBA00029513"/>
    </source>
</evidence>
<feature type="active site" description="Proton acceptor" evidence="14">
    <location>
        <position position="272"/>
    </location>
</feature>
<dbReference type="FunFam" id="3.20.20.70:FF:000029">
    <property type="entry name" value="L-lactate dehydrogenase"/>
    <property type="match status" value="1"/>
</dbReference>
<dbReference type="AlphaFoldDB" id="A0A285P6D7"/>
<dbReference type="EMBL" id="OBEK01000006">
    <property type="protein sequence ID" value="SNZ17319.1"/>
    <property type="molecule type" value="Genomic_DNA"/>
</dbReference>
<comment type="catalytic activity">
    <reaction evidence="9">
        <text>(S)-lactate + O2 = pyruvate + H2O2</text>
        <dbReference type="Rhea" id="RHEA:55868"/>
        <dbReference type="ChEBI" id="CHEBI:15361"/>
        <dbReference type="ChEBI" id="CHEBI:15379"/>
        <dbReference type="ChEBI" id="CHEBI:16240"/>
        <dbReference type="ChEBI" id="CHEBI:16651"/>
    </reaction>
    <physiologicalReaction direction="left-to-right" evidence="9">
        <dbReference type="Rhea" id="RHEA:55869"/>
    </physiologicalReaction>
</comment>
<dbReference type="InterPro" id="IPR000262">
    <property type="entry name" value="FMN-dep_DH"/>
</dbReference>
<evidence type="ECO:0000313" key="18">
    <source>
        <dbReference type="Proteomes" id="UP000219356"/>
    </source>
</evidence>
<feature type="binding site" evidence="15">
    <location>
        <begin position="303"/>
        <end position="307"/>
    </location>
    <ligand>
        <name>FMN</name>
        <dbReference type="ChEBI" id="CHEBI:58210"/>
    </ligand>
</feature>
<name>A0A285P6D7_9BACI</name>
<dbReference type="EC" id="1.1.3.15" evidence="3"/>
<dbReference type="Pfam" id="PF01070">
    <property type="entry name" value="FMN_dh"/>
    <property type="match status" value="1"/>
</dbReference>
<dbReference type="PANTHER" id="PTHR10578:SF143">
    <property type="entry name" value="FMN-DEPENDENT ALPHA-HYDROXY ACID DEHYDROGENASE PB1A11.03"/>
    <property type="match status" value="1"/>
</dbReference>
<evidence type="ECO:0000313" key="17">
    <source>
        <dbReference type="EMBL" id="SNZ17319.1"/>
    </source>
</evidence>
<evidence type="ECO:0000256" key="10">
    <source>
        <dbReference type="ARBA" id="ARBA00050549"/>
    </source>
</evidence>
<feature type="binding site" evidence="15">
    <location>
        <position position="275"/>
    </location>
    <ligand>
        <name>glyoxylate</name>
        <dbReference type="ChEBI" id="CHEBI:36655"/>
    </ligand>
</feature>
<feature type="binding site" evidence="15">
    <location>
        <position position="169"/>
    </location>
    <ligand>
        <name>FMN</name>
        <dbReference type="ChEBI" id="CHEBI:58210"/>
    </ligand>
</feature>
<dbReference type="Gene3D" id="3.20.20.70">
    <property type="entry name" value="Aldolase class I"/>
    <property type="match status" value="1"/>
</dbReference>
<feature type="binding site" evidence="15">
    <location>
        <begin position="90"/>
        <end position="92"/>
    </location>
    <ligand>
        <name>FMN</name>
        <dbReference type="ChEBI" id="CHEBI:58210"/>
    </ligand>
</feature>
<dbReference type="InterPro" id="IPR037396">
    <property type="entry name" value="FMN_HAD"/>
</dbReference>
<feature type="binding site" evidence="15">
    <location>
        <position position="143"/>
    </location>
    <ligand>
        <name>glyoxylate</name>
        <dbReference type="ChEBI" id="CHEBI:36655"/>
    </ligand>
</feature>
<accession>A0A285P6D7</accession>
<dbReference type="GO" id="GO:0010181">
    <property type="term" value="F:FMN binding"/>
    <property type="evidence" value="ECO:0007669"/>
    <property type="project" value="InterPro"/>
</dbReference>
<dbReference type="PROSITE" id="PS00557">
    <property type="entry name" value="FMN_HYDROXY_ACID_DH_1"/>
    <property type="match status" value="1"/>
</dbReference>
<evidence type="ECO:0000256" key="7">
    <source>
        <dbReference type="ARBA" id="ARBA00024042"/>
    </source>
</evidence>
<comment type="catalytic activity">
    <reaction evidence="10">
        <text>mandelate + O2 = phenylglyoxylate + H2O2</text>
        <dbReference type="Rhea" id="RHEA:68968"/>
        <dbReference type="ChEBI" id="CHEBI:15379"/>
        <dbReference type="ChEBI" id="CHEBI:16240"/>
        <dbReference type="ChEBI" id="CHEBI:25147"/>
        <dbReference type="ChEBI" id="CHEBI:36656"/>
    </reaction>
</comment>
<feature type="binding site" evidence="15">
    <location>
        <position position="178"/>
    </location>
    <ligand>
        <name>glyoxylate</name>
        <dbReference type="ChEBI" id="CHEBI:36655"/>
    </ligand>
</feature>
<sequence>MGNVFTRIGEQTDGYPLFAEEWEEKAKEILPAGPFGFLQSGAGDEMTLGQNREAFRGYDILPRVLRDVSDVELNVELLGQTLSMPVLLAPVGYQGIFHQEMEIGSMKAAAEAGIPFAASTVTTASLEEIATAAPKGVKWFQLYWSNNHALTASMVTRAERAGYQAIVVTVDTGLLGWRKRDYRNGYSPLKLLEGAANYVQDPVFREMVPDYSEVHIREAILESIHHPNLTWDDLLFLREQTSLPIVVKGILHPADAKQAVDLGFDAIVVSNHGGRQLDGAAASLRALPAVVEQVDGAVPVLMDGGIRCGADVFKAIAMGADSVLIGRPYVYGLTVGGQAGVRRVIEDLRTELQLTYALAGVTQTKEINKAYLLKR</sequence>
<organism evidence="17 18">
    <name type="scientific">Terribacillus aidingensis</name>
    <dbReference type="NCBI Taxonomy" id="586416"/>
    <lineage>
        <taxon>Bacteria</taxon>
        <taxon>Bacillati</taxon>
        <taxon>Bacillota</taxon>
        <taxon>Bacilli</taxon>
        <taxon>Bacillales</taxon>
        <taxon>Bacillaceae</taxon>
        <taxon>Terribacillus</taxon>
    </lineage>
</organism>
<evidence type="ECO:0000256" key="1">
    <source>
        <dbReference type="ARBA" id="ARBA00000616"/>
    </source>
</evidence>
<evidence type="ECO:0000256" key="6">
    <source>
        <dbReference type="ARBA" id="ARBA00023002"/>
    </source>
</evidence>
<evidence type="ECO:0000256" key="2">
    <source>
        <dbReference type="ARBA" id="ARBA00001917"/>
    </source>
</evidence>
<keyword evidence="5 15" id="KW-0288">FMN</keyword>
<evidence type="ECO:0000256" key="12">
    <source>
        <dbReference type="ARBA" id="ARBA00052949"/>
    </source>
</evidence>
<dbReference type="PANTHER" id="PTHR10578">
    <property type="entry name" value="S -2-HYDROXY-ACID OXIDASE-RELATED"/>
    <property type="match status" value="1"/>
</dbReference>
<dbReference type="Proteomes" id="UP000219356">
    <property type="component" value="Unassembled WGS sequence"/>
</dbReference>
<comment type="cofactor">
    <cofactor evidence="2">
        <name>FMN</name>
        <dbReference type="ChEBI" id="CHEBI:58210"/>
    </cofactor>
</comment>
<comment type="catalytic activity">
    <reaction evidence="11">
        <text>2-hydroxyoctadecanoate + O2 = 2-oxooctadecanoate + H2O2</text>
        <dbReference type="Rhea" id="RHEA:68964"/>
        <dbReference type="ChEBI" id="CHEBI:15379"/>
        <dbReference type="ChEBI" id="CHEBI:16240"/>
        <dbReference type="ChEBI" id="CHEBI:17162"/>
        <dbReference type="ChEBI" id="CHEBI:76724"/>
    </reaction>
</comment>
<evidence type="ECO:0000256" key="3">
    <source>
        <dbReference type="ARBA" id="ARBA00013087"/>
    </source>
</evidence>
<dbReference type="PIRSF" id="PIRSF000138">
    <property type="entry name" value="Al-hdrx_acd_dh"/>
    <property type="match status" value="1"/>
</dbReference>
<evidence type="ECO:0000256" key="4">
    <source>
        <dbReference type="ARBA" id="ARBA00022630"/>
    </source>
</evidence>
<dbReference type="RefSeq" id="WP_097043399.1">
    <property type="nucleotide sequence ID" value="NZ_OBEK01000006.1"/>
</dbReference>
<evidence type="ECO:0000259" key="16">
    <source>
        <dbReference type="PROSITE" id="PS51349"/>
    </source>
</evidence>
<dbReference type="GO" id="GO:0003973">
    <property type="term" value="F:(S)-2-hydroxy-acid oxidase activity"/>
    <property type="evidence" value="ECO:0007669"/>
    <property type="project" value="UniProtKB-EC"/>
</dbReference>
<evidence type="ECO:0000256" key="15">
    <source>
        <dbReference type="PIRSR" id="PIRSR000138-2"/>
    </source>
</evidence>
<proteinExistence type="inferred from homology"/>
<evidence type="ECO:0000256" key="5">
    <source>
        <dbReference type="ARBA" id="ARBA00022643"/>
    </source>
</evidence>
<keyword evidence="6" id="KW-0560">Oxidoreductase</keyword>
<feature type="binding site" evidence="15">
    <location>
        <position position="248"/>
    </location>
    <ligand>
        <name>FMN</name>
        <dbReference type="ChEBI" id="CHEBI:58210"/>
    </ligand>
</feature>
<comment type="catalytic activity">
    <reaction evidence="12">
        <text>2-hydroxyoctanoate + O2 = 2-oxooctanoate + H2O2</text>
        <dbReference type="Rhea" id="RHEA:67940"/>
        <dbReference type="ChEBI" id="CHEBI:15379"/>
        <dbReference type="ChEBI" id="CHEBI:16240"/>
        <dbReference type="ChEBI" id="CHEBI:133514"/>
        <dbReference type="ChEBI" id="CHEBI:176689"/>
    </reaction>
</comment>
<dbReference type="InterPro" id="IPR012133">
    <property type="entry name" value="Alpha-hydoxy_acid_DH_FMN"/>
</dbReference>
<feature type="binding site" evidence="15">
    <location>
        <position position="141"/>
    </location>
    <ligand>
        <name>FMN</name>
        <dbReference type="ChEBI" id="CHEBI:58210"/>
    </ligand>
</feature>
<evidence type="ECO:0000256" key="14">
    <source>
        <dbReference type="PIRSR" id="PIRSR000138-1"/>
    </source>
</evidence>
<feature type="binding site" evidence="15">
    <location>
        <position position="270"/>
    </location>
    <ligand>
        <name>FMN</name>
        <dbReference type="ChEBI" id="CHEBI:58210"/>
    </ligand>
</feature>
<keyword evidence="4 15" id="KW-0285">Flavoprotein</keyword>
<dbReference type="STRING" id="586416.GZ22_00630"/>
<feature type="domain" description="FMN hydroxy acid dehydrogenase" evidence="16">
    <location>
        <begin position="11"/>
        <end position="375"/>
    </location>
</feature>
<comment type="similarity">
    <text evidence="7">Belongs to the FMN-dependent alpha-hydroxy acid dehydrogenase family.</text>
</comment>
<feature type="binding site" evidence="15">
    <location>
        <begin position="326"/>
        <end position="327"/>
    </location>
    <ligand>
        <name>FMN</name>
        <dbReference type="ChEBI" id="CHEBI:58210"/>
    </ligand>
</feature>
<feature type="binding site" evidence="15">
    <location>
        <position position="119"/>
    </location>
    <ligand>
        <name>FMN</name>
        <dbReference type="ChEBI" id="CHEBI:58210"/>
    </ligand>
</feature>
<evidence type="ECO:0000256" key="13">
    <source>
        <dbReference type="ARBA" id="ARBA00079803"/>
    </source>
</evidence>
<comment type="catalytic activity">
    <reaction evidence="1">
        <text>a (2S)-2-hydroxycarboxylate + O2 = a 2-oxocarboxylate + H2O2</text>
        <dbReference type="Rhea" id="RHEA:16789"/>
        <dbReference type="ChEBI" id="CHEBI:15379"/>
        <dbReference type="ChEBI" id="CHEBI:16240"/>
        <dbReference type="ChEBI" id="CHEBI:35179"/>
        <dbReference type="ChEBI" id="CHEBI:58123"/>
        <dbReference type="EC" id="1.1.3.15"/>
    </reaction>
</comment>
<keyword evidence="18" id="KW-1185">Reference proteome</keyword>
<dbReference type="InterPro" id="IPR008259">
    <property type="entry name" value="FMN_hydac_DH_AS"/>
</dbReference>
<reference evidence="18" key="1">
    <citation type="submission" date="2017-09" db="EMBL/GenBank/DDBJ databases">
        <authorList>
            <person name="Varghese N."/>
            <person name="Submissions S."/>
        </authorList>
    </citation>
    <scope>NUCLEOTIDE SEQUENCE [LARGE SCALE GENOMIC DNA]</scope>
    <source>
        <strain evidence="18">CGMCC 1.8913</strain>
    </source>
</reference>